<dbReference type="GO" id="GO:0051301">
    <property type="term" value="P:cell division"/>
    <property type="evidence" value="ECO:0007669"/>
    <property type="project" value="UniProtKB-KW"/>
</dbReference>
<keyword evidence="3" id="KW-0131">Cell cycle</keyword>
<feature type="compositionally biased region" description="Acidic residues" evidence="2">
    <location>
        <begin position="105"/>
        <end position="125"/>
    </location>
</feature>
<name>F4PQB9_CACFS</name>
<dbReference type="OrthoDB" id="16522at2759"/>
<dbReference type="OMA" id="YYQSYDS"/>
<dbReference type="PANTHER" id="PTHR15323:SF6">
    <property type="entry name" value="CELL DIVISION CYCLE PROTEIN 123 HOMOLOG"/>
    <property type="match status" value="1"/>
</dbReference>
<dbReference type="Proteomes" id="UP000007797">
    <property type="component" value="Unassembled WGS sequence"/>
</dbReference>
<keyword evidence="3" id="KW-0132">Cell division</keyword>
<comment type="similarity">
    <text evidence="1">Belongs to the CDC123 family.</text>
</comment>
<dbReference type="EMBL" id="GL883009">
    <property type="protein sequence ID" value="EGG22582.1"/>
    <property type="molecule type" value="Genomic_DNA"/>
</dbReference>
<evidence type="ECO:0000313" key="3">
    <source>
        <dbReference type="EMBL" id="EGG22582.1"/>
    </source>
</evidence>
<dbReference type="RefSeq" id="XP_004360433.1">
    <property type="nucleotide sequence ID" value="XM_004360376.1"/>
</dbReference>
<dbReference type="GO" id="GO:0005737">
    <property type="term" value="C:cytoplasm"/>
    <property type="evidence" value="ECO:0007669"/>
    <property type="project" value="TreeGrafter"/>
</dbReference>
<protein>
    <submittedName>
        <fullName evidence="3">Cell division cycle protein</fullName>
    </submittedName>
</protein>
<sequence length="379" mass="45006">MGKINYQQGWTNPQSNNDKYFENKLKCSFEQWYRVFKNNTFSSIVIPLPKIFIDYLNSDHFTMSEESFPEFRTEDNGEDDEEWSSTTPSDMSTKLDKRYYQSYDSESESESDNEQDEDDEDEDEKEKDNNNNNNNNKTNRKISEKDFPELIKEIEDAIAKLGGEVVPKLNWSSPKDATWMNIHSSLKCLTPTDVLLLLKSSDFINHDLCQFQIEKDQEEILKDDSISPFTLVLRKYHNLFHSMEFRCFVKNNQLIAISQRDTSTYYKFLQEKKQHLQDLIQQFFNTIVKDKFDDINYTFDVYITRDDKVYLMDFNPIHPSTDALLFDWEELFEELMEEKEEKETNNNNNNQNNNNNNNTLEFRIIENNEGIKPNLAMTI</sequence>
<dbReference type="KEGG" id="dfa:DFA_04712"/>
<reference evidence="4" key="1">
    <citation type="journal article" date="2011" name="Genome Res.">
        <title>Phylogeny-wide analysis of social amoeba genomes highlights ancient origins for complex intercellular communication.</title>
        <authorList>
            <person name="Heidel A.J."/>
            <person name="Lawal H.M."/>
            <person name="Felder M."/>
            <person name="Schilde C."/>
            <person name="Helps N.R."/>
            <person name="Tunggal B."/>
            <person name="Rivero F."/>
            <person name="John U."/>
            <person name="Schleicher M."/>
            <person name="Eichinger L."/>
            <person name="Platzer M."/>
            <person name="Noegel A.A."/>
            <person name="Schaap P."/>
            <person name="Gloeckner G."/>
        </authorList>
    </citation>
    <scope>NUCLEOTIDE SEQUENCE [LARGE SCALE GENOMIC DNA]</scope>
    <source>
        <strain evidence="4">SH3</strain>
    </source>
</reference>
<dbReference type="Pfam" id="PF07065">
    <property type="entry name" value="D123"/>
    <property type="match status" value="1"/>
</dbReference>
<evidence type="ECO:0000256" key="1">
    <source>
        <dbReference type="ARBA" id="ARBA00011047"/>
    </source>
</evidence>
<evidence type="ECO:0000256" key="2">
    <source>
        <dbReference type="SAM" id="MobiDB-lite"/>
    </source>
</evidence>
<feature type="region of interest" description="Disordered" evidence="2">
    <location>
        <begin position="337"/>
        <end position="357"/>
    </location>
</feature>
<proteinExistence type="inferred from homology"/>
<feature type="compositionally biased region" description="Low complexity" evidence="2">
    <location>
        <begin position="345"/>
        <end position="357"/>
    </location>
</feature>
<dbReference type="GeneID" id="14874746"/>
<dbReference type="AlphaFoldDB" id="F4PQB9"/>
<dbReference type="STRING" id="1054147.F4PQB9"/>
<keyword evidence="4" id="KW-1185">Reference proteome</keyword>
<feature type="region of interest" description="Disordered" evidence="2">
    <location>
        <begin position="67"/>
        <end position="141"/>
    </location>
</feature>
<accession>F4PQB9</accession>
<dbReference type="PANTHER" id="PTHR15323">
    <property type="entry name" value="D123 PROTEIN"/>
    <property type="match status" value="1"/>
</dbReference>
<dbReference type="InterPro" id="IPR009772">
    <property type="entry name" value="CDC123"/>
</dbReference>
<gene>
    <name evidence="3" type="primary">cdc123</name>
    <name evidence="3" type="ORF">DFA_04712</name>
</gene>
<evidence type="ECO:0000313" key="4">
    <source>
        <dbReference type="Proteomes" id="UP000007797"/>
    </source>
</evidence>
<organism evidence="3 4">
    <name type="scientific">Cavenderia fasciculata</name>
    <name type="common">Slime mold</name>
    <name type="synonym">Dictyostelium fasciculatum</name>
    <dbReference type="NCBI Taxonomy" id="261658"/>
    <lineage>
        <taxon>Eukaryota</taxon>
        <taxon>Amoebozoa</taxon>
        <taxon>Evosea</taxon>
        <taxon>Eumycetozoa</taxon>
        <taxon>Dictyostelia</taxon>
        <taxon>Acytosteliales</taxon>
        <taxon>Cavenderiaceae</taxon>
        <taxon>Cavenderia</taxon>
    </lineage>
</organism>